<reference evidence="2" key="1">
    <citation type="submission" date="2008-07" db="EMBL/GenBank/DDBJ databases">
        <title>Annotation of Ajellomyces capsulatus strain H88.</title>
        <authorList>
            <person name="Champion M."/>
            <person name="Cuomo C."/>
            <person name="Ma L.-J."/>
            <person name="Henn M.R."/>
            <person name="Sil A."/>
            <person name="Goldman B."/>
            <person name="Young S.K."/>
            <person name="Kodira C.D."/>
            <person name="Zeng Q."/>
            <person name="Koehrsen M."/>
            <person name="Alvarado L."/>
            <person name="Berlin A."/>
            <person name="Borenstein D."/>
            <person name="Chen Z."/>
            <person name="Engels R."/>
            <person name="Freedman E."/>
            <person name="Gellesch M."/>
            <person name="Goldberg J."/>
            <person name="Griggs A."/>
            <person name="Gujja S."/>
            <person name="Heiman D."/>
            <person name="Hepburn T."/>
            <person name="Howarth C."/>
            <person name="Jen D."/>
            <person name="Larson L."/>
            <person name="Lewis B."/>
            <person name="Mehta T."/>
            <person name="Park D."/>
            <person name="Pearson M."/>
            <person name="Roberts A."/>
            <person name="Saif S."/>
            <person name="Shea T."/>
            <person name="Shenoy N."/>
            <person name="Sisk P."/>
            <person name="Stolte C."/>
            <person name="Sykes S."/>
            <person name="Walk T."/>
            <person name="White J."/>
            <person name="Yandava C."/>
            <person name="Klein B."/>
            <person name="McEwen J.G."/>
            <person name="Puccia R."/>
            <person name="Goldman G.H."/>
            <person name="Felipe M.S."/>
            <person name="Nino-Vega G."/>
            <person name="San-Blas G."/>
            <person name="Taylor J."/>
            <person name="Mendoza L."/>
            <person name="Galagan J."/>
            <person name="Nusbaum C."/>
            <person name="Birren B."/>
        </authorList>
    </citation>
    <scope>NUCLEOTIDE SEQUENCE [LARGE SCALE GENOMIC DNA]</scope>
    <source>
        <strain evidence="2">H88</strain>
    </source>
</reference>
<organism evidence="2">
    <name type="scientific">Ajellomyces capsulatus (strain H88)</name>
    <name type="common">Darling's disease fungus</name>
    <name type="synonym">Histoplasma capsulatum</name>
    <dbReference type="NCBI Taxonomy" id="544711"/>
    <lineage>
        <taxon>Eukaryota</taxon>
        <taxon>Fungi</taxon>
        <taxon>Dikarya</taxon>
        <taxon>Ascomycota</taxon>
        <taxon>Pezizomycotina</taxon>
        <taxon>Eurotiomycetes</taxon>
        <taxon>Eurotiomycetidae</taxon>
        <taxon>Onygenales</taxon>
        <taxon>Ajellomycetaceae</taxon>
        <taxon>Histoplasma</taxon>
    </lineage>
</organism>
<proteinExistence type="predicted"/>
<dbReference type="HOGENOM" id="CLU_1969892_0_0_1"/>
<name>F0U929_AJEC8</name>
<dbReference type="EMBL" id="DS990636">
    <property type="protein sequence ID" value="EGC41823.1"/>
    <property type="molecule type" value="Genomic_DNA"/>
</dbReference>
<evidence type="ECO:0000313" key="2">
    <source>
        <dbReference type="Proteomes" id="UP000008142"/>
    </source>
</evidence>
<dbReference type="Proteomes" id="UP000008142">
    <property type="component" value="Unassembled WGS sequence"/>
</dbReference>
<evidence type="ECO:0000313" key="1">
    <source>
        <dbReference type="EMBL" id="EGC41823.1"/>
    </source>
</evidence>
<gene>
    <name evidence="1" type="ORF">HCEG_01185</name>
</gene>
<accession>F0U929</accession>
<protein>
    <submittedName>
        <fullName evidence="1">Predicted protein</fullName>
    </submittedName>
</protein>
<dbReference type="AlphaFoldDB" id="F0U929"/>
<sequence length="127" mass="14192">MGMKRRNAMMDEVEVEVSAAGFLKRDDELTAGLACRQGASAKNFQKMDCVDSIDKLSENCLLLMNYVKYHSLYVARTPAAFVILQSISCADPHRTNLAHHLAALYSIHAKRAAEVPWVEGLKRQLLL</sequence>